<dbReference type="PANTHER" id="PTHR45947:SF3">
    <property type="entry name" value="SULFOQUINOVOSYL TRANSFERASE SQD2"/>
    <property type="match status" value="1"/>
</dbReference>
<feature type="domain" description="Glycosyl transferase family 1" evidence="1">
    <location>
        <begin position="187"/>
        <end position="314"/>
    </location>
</feature>
<gene>
    <name evidence="3" type="ORF">GIY09_11675</name>
</gene>
<proteinExistence type="predicted"/>
<keyword evidence="3" id="KW-0808">Transferase</keyword>
<dbReference type="RefSeq" id="WP_153864153.1">
    <property type="nucleotide sequence ID" value="NZ_WJQS01000019.1"/>
</dbReference>
<evidence type="ECO:0000313" key="3">
    <source>
        <dbReference type="EMBL" id="MRI86504.1"/>
    </source>
</evidence>
<sequence>MTEPIRILQVFAEMNRGGAETMIMNLYRHIDRGKIQFDFIVHTQEKCAFDEEIEQLGGRIYRVPRYTGKNHFSYKKEWEIFFENHPEYKVVHGHVRSTAAIYLRIAKKFGRKTVAHSHSTASRGNKIQQYIKNTMQFFIRYIADYMFACSYDAGKWLFGRNFDKKSNYKIINNAIDSEIYKFDEIKRNKMRELLNVEKSFVIGHIGSFSEPKNHQFIIEVFYEVVKKQKNSVLLLVGDGRLRRDVEEKAKKLNLYDNIIFAGIRSDIPDLLQAMDVFLFPSIYEGLPVTLIEAQASGIKCFISDTITQEVKITEEVEFISLKKPSDYWAKIILEYYKGYSRKNTISLICKSGYDVEENAKWLENFYLRKNGAING</sequence>
<dbReference type="GO" id="GO:0016757">
    <property type="term" value="F:glycosyltransferase activity"/>
    <property type="evidence" value="ECO:0007669"/>
    <property type="project" value="TreeGrafter"/>
</dbReference>
<reference evidence="3 4" key="1">
    <citation type="submission" date="2019-11" db="EMBL/GenBank/DDBJ databases">
        <title>Characterisation of Fundicoccus ignavus gen. nov. sp. nov., a novel genus of the family Aerococcaceae isolated from bulk tank milk.</title>
        <authorList>
            <person name="Siebert A."/>
            <person name="Huptas C."/>
            <person name="Wenning M."/>
            <person name="Scherer S."/>
            <person name="Doll E.V."/>
        </authorList>
    </citation>
    <scope>NUCLEOTIDE SEQUENCE [LARGE SCALE GENOMIC DNA]</scope>
    <source>
        <strain evidence="3 4">WS4759</strain>
    </source>
</reference>
<feature type="domain" description="Glycosyltransferase subfamily 4-like N-terminal" evidence="2">
    <location>
        <begin position="17"/>
        <end position="178"/>
    </location>
</feature>
<dbReference type="AlphaFoldDB" id="A0A6I2GIF5"/>
<protein>
    <submittedName>
        <fullName evidence="3">Glycosyltransferase</fullName>
    </submittedName>
</protein>
<accession>A0A6I2GIF5</accession>
<organism evidence="3 4">
    <name type="scientific">Fundicoccus ignavus</name>
    <dbReference type="NCBI Taxonomy" id="2664442"/>
    <lineage>
        <taxon>Bacteria</taxon>
        <taxon>Bacillati</taxon>
        <taxon>Bacillota</taxon>
        <taxon>Bacilli</taxon>
        <taxon>Lactobacillales</taxon>
        <taxon>Aerococcaceae</taxon>
        <taxon>Fundicoccus</taxon>
    </lineage>
</organism>
<dbReference type="Pfam" id="PF00534">
    <property type="entry name" value="Glycos_transf_1"/>
    <property type="match status" value="1"/>
</dbReference>
<dbReference type="InterPro" id="IPR001296">
    <property type="entry name" value="Glyco_trans_1"/>
</dbReference>
<dbReference type="SUPFAM" id="SSF53756">
    <property type="entry name" value="UDP-Glycosyltransferase/glycogen phosphorylase"/>
    <property type="match status" value="1"/>
</dbReference>
<name>A0A6I2GIF5_9LACT</name>
<dbReference type="Proteomes" id="UP000430975">
    <property type="component" value="Unassembled WGS sequence"/>
</dbReference>
<dbReference type="InterPro" id="IPR050194">
    <property type="entry name" value="Glycosyltransferase_grp1"/>
</dbReference>
<dbReference type="InterPro" id="IPR028098">
    <property type="entry name" value="Glyco_trans_4-like_N"/>
</dbReference>
<keyword evidence="4" id="KW-1185">Reference proteome</keyword>
<dbReference type="Pfam" id="PF13439">
    <property type="entry name" value="Glyco_transf_4"/>
    <property type="match status" value="1"/>
</dbReference>
<dbReference type="EMBL" id="WJQS01000019">
    <property type="protein sequence ID" value="MRI86504.1"/>
    <property type="molecule type" value="Genomic_DNA"/>
</dbReference>
<comment type="caution">
    <text evidence="3">The sequence shown here is derived from an EMBL/GenBank/DDBJ whole genome shotgun (WGS) entry which is preliminary data.</text>
</comment>
<evidence type="ECO:0000259" key="2">
    <source>
        <dbReference type="Pfam" id="PF13439"/>
    </source>
</evidence>
<dbReference type="Gene3D" id="3.40.50.2000">
    <property type="entry name" value="Glycogen Phosphorylase B"/>
    <property type="match status" value="2"/>
</dbReference>
<evidence type="ECO:0000259" key="1">
    <source>
        <dbReference type="Pfam" id="PF00534"/>
    </source>
</evidence>
<dbReference type="CDD" id="cd03812">
    <property type="entry name" value="GT4_CapH-like"/>
    <property type="match status" value="1"/>
</dbReference>
<evidence type="ECO:0000313" key="4">
    <source>
        <dbReference type="Proteomes" id="UP000430975"/>
    </source>
</evidence>
<dbReference type="PANTHER" id="PTHR45947">
    <property type="entry name" value="SULFOQUINOVOSYL TRANSFERASE SQD2"/>
    <property type="match status" value="1"/>
</dbReference>